<dbReference type="PRINTS" id="PR00035">
    <property type="entry name" value="HTHGNTR"/>
</dbReference>
<dbReference type="SUPFAM" id="SSF46785">
    <property type="entry name" value="Winged helix' DNA-binding domain"/>
    <property type="match status" value="1"/>
</dbReference>
<gene>
    <name evidence="5" type="ORF">BJY16_004593</name>
</gene>
<keyword evidence="6" id="KW-1185">Reference proteome</keyword>
<dbReference type="Pfam" id="PF00392">
    <property type="entry name" value="GntR"/>
    <property type="match status" value="1"/>
</dbReference>
<dbReference type="GO" id="GO:0045892">
    <property type="term" value="P:negative regulation of DNA-templated transcription"/>
    <property type="evidence" value="ECO:0007669"/>
    <property type="project" value="TreeGrafter"/>
</dbReference>
<reference evidence="5 6" key="1">
    <citation type="submission" date="2020-08" db="EMBL/GenBank/DDBJ databases">
        <title>Sequencing the genomes of 1000 actinobacteria strains.</title>
        <authorList>
            <person name="Klenk H.-P."/>
        </authorList>
    </citation>
    <scope>NUCLEOTIDE SEQUENCE [LARGE SCALE GENOMIC DNA]</scope>
    <source>
        <strain evidence="5 6">DSM 45809</strain>
    </source>
</reference>
<dbReference type="GO" id="GO:0003700">
    <property type="term" value="F:DNA-binding transcription factor activity"/>
    <property type="evidence" value="ECO:0007669"/>
    <property type="project" value="InterPro"/>
</dbReference>
<organism evidence="5 6">
    <name type="scientific">Actinoplanes octamycinicus</name>
    <dbReference type="NCBI Taxonomy" id="135948"/>
    <lineage>
        <taxon>Bacteria</taxon>
        <taxon>Bacillati</taxon>
        <taxon>Actinomycetota</taxon>
        <taxon>Actinomycetes</taxon>
        <taxon>Micromonosporales</taxon>
        <taxon>Micromonosporaceae</taxon>
        <taxon>Actinoplanes</taxon>
    </lineage>
</organism>
<dbReference type="InterPro" id="IPR036390">
    <property type="entry name" value="WH_DNA-bd_sf"/>
</dbReference>
<name>A0A7W7GZI8_9ACTN</name>
<keyword evidence="2" id="KW-0238">DNA-binding</keyword>
<dbReference type="PANTHER" id="PTHR44846">
    <property type="entry name" value="MANNOSYL-D-GLYCERATE TRANSPORT/METABOLISM SYSTEM REPRESSOR MNGR-RELATED"/>
    <property type="match status" value="1"/>
</dbReference>
<proteinExistence type="predicted"/>
<accession>A0A7W7GZI8</accession>
<dbReference type="Proteomes" id="UP000546162">
    <property type="component" value="Unassembled WGS sequence"/>
</dbReference>
<dbReference type="InterPro" id="IPR050679">
    <property type="entry name" value="Bact_HTH_transcr_reg"/>
</dbReference>
<dbReference type="EMBL" id="JACHNB010000001">
    <property type="protein sequence ID" value="MBB4741134.1"/>
    <property type="molecule type" value="Genomic_DNA"/>
</dbReference>
<dbReference type="AlphaFoldDB" id="A0A7W7GZI8"/>
<evidence type="ECO:0000313" key="6">
    <source>
        <dbReference type="Proteomes" id="UP000546162"/>
    </source>
</evidence>
<dbReference type="PANTHER" id="PTHR44846:SF17">
    <property type="entry name" value="GNTR-FAMILY TRANSCRIPTIONAL REGULATOR"/>
    <property type="match status" value="1"/>
</dbReference>
<sequence length="267" mass="28990">MTPQPQTTALTEARRRRADRARQVADVLRHQVLGGAFGDGALPGESMLCRDYAASRNTVREALGLLAAEGLVERLPGVGTLVVSGKYGHGLNRLAGLAETLHEHGEITNQVRTLTVIHPPAVVARRLRVPDGEQVVYLERVRSLNGVPVSLDLTYLPQDIGVPLLGEDLAHRDVFVLIEELTGQSLGHADVSVEAVNADPHCAALLDVTDRAALLMVERVTHLADGRPVDLEWIRFRGDRLTLQTQLRRTTPAHLTATPPDSQPRAG</sequence>
<evidence type="ECO:0000313" key="5">
    <source>
        <dbReference type="EMBL" id="MBB4741134.1"/>
    </source>
</evidence>
<evidence type="ECO:0000256" key="3">
    <source>
        <dbReference type="ARBA" id="ARBA00023163"/>
    </source>
</evidence>
<keyword evidence="3" id="KW-0804">Transcription</keyword>
<dbReference type="SMART" id="SM00345">
    <property type="entry name" value="HTH_GNTR"/>
    <property type="match status" value="1"/>
</dbReference>
<keyword evidence="1" id="KW-0805">Transcription regulation</keyword>
<dbReference type="RefSeq" id="WP_185041652.1">
    <property type="nucleotide sequence ID" value="NZ_BAABFG010000005.1"/>
</dbReference>
<dbReference type="SUPFAM" id="SSF64288">
    <property type="entry name" value="Chorismate lyase-like"/>
    <property type="match status" value="1"/>
</dbReference>
<dbReference type="Gene3D" id="3.40.1410.10">
    <property type="entry name" value="Chorismate lyase-like"/>
    <property type="match status" value="1"/>
</dbReference>
<evidence type="ECO:0000256" key="2">
    <source>
        <dbReference type="ARBA" id="ARBA00023125"/>
    </source>
</evidence>
<dbReference type="Pfam" id="PF07702">
    <property type="entry name" value="UTRA"/>
    <property type="match status" value="1"/>
</dbReference>
<dbReference type="InterPro" id="IPR000524">
    <property type="entry name" value="Tscrpt_reg_HTH_GntR"/>
</dbReference>
<dbReference type="InterPro" id="IPR028978">
    <property type="entry name" value="Chorismate_lyase_/UTRA_dom_sf"/>
</dbReference>
<evidence type="ECO:0000259" key="4">
    <source>
        <dbReference type="PROSITE" id="PS50949"/>
    </source>
</evidence>
<dbReference type="CDD" id="cd07377">
    <property type="entry name" value="WHTH_GntR"/>
    <property type="match status" value="1"/>
</dbReference>
<feature type="domain" description="HTH gntR-type" evidence="4">
    <location>
        <begin position="18"/>
        <end position="85"/>
    </location>
</feature>
<dbReference type="SMART" id="SM00866">
    <property type="entry name" value="UTRA"/>
    <property type="match status" value="1"/>
</dbReference>
<dbReference type="GO" id="GO:0003677">
    <property type="term" value="F:DNA binding"/>
    <property type="evidence" value="ECO:0007669"/>
    <property type="project" value="UniProtKB-KW"/>
</dbReference>
<dbReference type="InterPro" id="IPR011663">
    <property type="entry name" value="UTRA"/>
</dbReference>
<comment type="caution">
    <text evidence="5">The sequence shown here is derived from an EMBL/GenBank/DDBJ whole genome shotgun (WGS) entry which is preliminary data.</text>
</comment>
<dbReference type="InterPro" id="IPR036388">
    <property type="entry name" value="WH-like_DNA-bd_sf"/>
</dbReference>
<evidence type="ECO:0000256" key="1">
    <source>
        <dbReference type="ARBA" id="ARBA00023015"/>
    </source>
</evidence>
<protein>
    <submittedName>
        <fullName evidence="5">GntR family transcriptional regulator</fullName>
    </submittedName>
</protein>
<dbReference type="Gene3D" id="1.10.10.10">
    <property type="entry name" value="Winged helix-like DNA-binding domain superfamily/Winged helix DNA-binding domain"/>
    <property type="match status" value="1"/>
</dbReference>
<dbReference type="PROSITE" id="PS50949">
    <property type="entry name" value="HTH_GNTR"/>
    <property type="match status" value="1"/>
</dbReference>